<dbReference type="InterPro" id="IPR034660">
    <property type="entry name" value="DinB/YfiT-like"/>
</dbReference>
<accession>A0A833H254</accession>
<sequence length="191" mass="21631">MSACRMQRDELIGATEAYQTKLGSIFEKMPLQVYAAKPIKGWSPAQNLNHILKVNRLISMLFGPLRFGSALAAFRHIPERSIEGLKEQYLESLRRGFTAGAFSPSRLQKVSEEDRREALARLAETTALFCERISRWSEEDLDRVKFPHPAVGPVTAREMAHFTLFHAQHHMGVVATRHPDQVPLAELARLI</sequence>
<protein>
    <submittedName>
        <fullName evidence="2">DinB family protein</fullName>
    </submittedName>
</protein>
<organism evidence="2 3">
    <name type="scientific">Leptonema illini</name>
    <dbReference type="NCBI Taxonomy" id="183"/>
    <lineage>
        <taxon>Bacteria</taxon>
        <taxon>Pseudomonadati</taxon>
        <taxon>Spirochaetota</taxon>
        <taxon>Spirochaetia</taxon>
        <taxon>Leptospirales</taxon>
        <taxon>Leptospiraceae</taxon>
        <taxon>Leptonema</taxon>
    </lineage>
</organism>
<proteinExistence type="predicted"/>
<gene>
    <name evidence="2" type="ORF">F9K24_09280</name>
</gene>
<evidence type="ECO:0000259" key="1">
    <source>
        <dbReference type="Pfam" id="PF12867"/>
    </source>
</evidence>
<dbReference type="Gene3D" id="1.20.120.450">
    <property type="entry name" value="dinb family like domain"/>
    <property type="match status" value="1"/>
</dbReference>
<comment type="caution">
    <text evidence="2">The sequence shown here is derived from an EMBL/GenBank/DDBJ whole genome shotgun (WGS) entry which is preliminary data.</text>
</comment>
<evidence type="ECO:0000313" key="2">
    <source>
        <dbReference type="EMBL" id="KAB2933049.1"/>
    </source>
</evidence>
<name>A0A833H254_9LEPT</name>
<dbReference type="Proteomes" id="UP000460298">
    <property type="component" value="Unassembled WGS sequence"/>
</dbReference>
<evidence type="ECO:0000313" key="3">
    <source>
        <dbReference type="Proteomes" id="UP000460298"/>
    </source>
</evidence>
<reference evidence="2 3" key="1">
    <citation type="submission" date="2019-10" db="EMBL/GenBank/DDBJ databases">
        <title>Extracellular Electron Transfer in a Candidatus Methanoperedens spp. Enrichment Culture.</title>
        <authorList>
            <person name="Berger S."/>
            <person name="Rangel Shaw D."/>
            <person name="Berben T."/>
            <person name="In 'T Zandt M."/>
            <person name="Frank J."/>
            <person name="Reimann J."/>
            <person name="Jetten M.S.M."/>
            <person name="Welte C.U."/>
        </authorList>
    </citation>
    <scope>NUCLEOTIDE SEQUENCE [LARGE SCALE GENOMIC DNA]</scope>
    <source>
        <strain evidence="2">SB12</strain>
    </source>
</reference>
<dbReference type="EMBL" id="WBUI01000007">
    <property type="protein sequence ID" value="KAB2933049.1"/>
    <property type="molecule type" value="Genomic_DNA"/>
</dbReference>
<dbReference type="Pfam" id="PF12867">
    <property type="entry name" value="DinB_2"/>
    <property type="match status" value="1"/>
</dbReference>
<feature type="domain" description="DinB-like" evidence="1">
    <location>
        <begin position="21"/>
        <end position="173"/>
    </location>
</feature>
<dbReference type="AlphaFoldDB" id="A0A833H254"/>
<dbReference type="InterPro" id="IPR024775">
    <property type="entry name" value="DinB-like"/>
</dbReference>
<dbReference type="SUPFAM" id="SSF109854">
    <property type="entry name" value="DinB/YfiT-like putative metalloenzymes"/>
    <property type="match status" value="1"/>
</dbReference>